<organism evidence="2 3">
    <name type="scientific">Paenibacillus macerans</name>
    <name type="common">Bacillus macerans</name>
    <dbReference type="NCBI Taxonomy" id="44252"/>
    <lineage>
        <taxon>Bacteria</taxon>
        <taxon>Bacillati</taxon>
        <taxon>Bacillota</taxon>
        <taxon>Bacilli</taxon>
        <taxon>Bacillales</taxon>
        <taxon>Paenibacillaceae</taxon>
        <taxon>Paenibacillus</taxon>
    </lineage>
</organism>
<dbReference type="STRING" id="44252.DJ90_2006"/>
<reference evidence="2 3" key="1">
    <citation type="submission" date="2014-04" db="EMBL/GenBank/DDBJ databases">
        <authorList>
            <person name="Bishop-Lilly K.A."/>
            <person name="Broomall S.M."/>
            <person name="Chain P.S."/>
            <person name="Chertkov O."/>
            <person name="Coyne S.R."/>
            <person name="Daligault H.E."/>
            <person name="Davenport K.W."/>
            <person name="Erkkila T."/>
            <person name="Frey K.G."/>
            <person name="Gibbons H.S."/>
            <person name="Gu W."/>
            <person name="Jaissle J."/>
            <person name="Johnson S.L."/>
            <person name="Koroleva G.I."/>
            <person name="Ladner J.T."/>
            <person name="Lo C.-C."/>
            <person name="Minogue T.D."/>
            <person name="Munk C."/>
            <person name="Palacios G.F."/>
            <person name="Redden C.L."/>
            <person name="Rosenzweig C.N."/>
            <person name="Scholz M.B."/>
            <person name="Teshima H."/>
            <person name="Xu Y."/>
        </authorList>
    </citation>
    <scope>NUCLEOTIDE SEQUENCE [LARGE SCALE GENOMIC DNA]</scope>
    <source>
        <strain evidence="2 3">8244</strain>
    </source>
</reference>
<proteinExistence type="predicted"/>
<evidence type="ECO:0000256" key="1">
    <source>
        <dbReference type="SAM" id="MobiDB-lite"/>
    </source>
</evidence>
<protein>
    <submittedName>
        <fullName evidence="2">Uncharacterized protein</fullName>
    </submittedName>
</protein>
<evidence type="ECO:0000313" key="2">
    <source>
        <dbReference type="EMBL" id="KFN12095.1"/>
    </source>
</evidence>
<dbReference type="HOGENOM" id="CLU_3009990_0_0_9"/>
<comment type="caution">
    <text evidence="2">The sequence shown here is derived from an EMBL/GenBank/DDBJ whole genome shotgun (WGS) entry which is preliminary data.</text>
</comment>
<dbReference type="Proteomes" id="UP000029278">
    <property type="component" value="Unassembled WGS sequence"/>
</dbReference>
<feature type="region of interest" description="Disordered" evidence="1">
    <location>
        <begin position="1"/>
        <end position="25"/>
    </location>
</feature>
<accession>A0A090ZPE3</accession>
<gene>
    <name evidence="2" type="ORF">DJ90_2006</name>
</gene>
<sequence>MSPSLFSHRIKELPSSAPRGPPLGVEVKGRNSKMSFCVKHRVEAELPPTFLPVLPR</sequence>
<dbReference type="EMBL" id="JMQA01000001">
    <property type="protein sequence ID" value="KFN12095.1"/>
    <property type="molecule type" value="Genomic_DNA"/>
</dbReference>
<keyword evidence="3" id="KW-1185">Reference proteome</keyword>
<dbReference type="AlphaFoldDB" id="A0A090ZPE3"/>
<name>A0A090ZPE3_PAEMA</name>
<evidence type="ECO:0000313" key="3">
    <source>
        <dbReference type="Proteomes" id="UP000029278"/>
    </source>
</evidence>